<dbReference type="AlphaFoldDB" id="A0A7J6WF28"/>
<evidence type="ECO:0000256" key="12">
    <source>
        <dbReference type="PROSITE-ProRule" id="PRU00175"/>
    </source>
</evidence>
<dbReference type="CDD" id="cd16469">
    <property type="entry name" value="RING-H2_RNF24-like"/>
    <property type="match status" value="1"/>
</dbReference>
<keyword evidence="5" id="KW-0812">Transmembrane</keyword>
<evidence type="ECO:0000313" key="16">
    <source>
        <dbReference type="Proteomes" id="UP000554482"/>
    </source>
</evidence>
<evidence type="ECO:0000259" key="14">
    <source>
        <dbReference type="PROSITE" id="PS50089"/>
    </source>
</evidence>
<dbReference type="SUPFAM" id="SSF57850">
    <property type="entry name" value="RING/U-box"/>
    <property type="match status" value="1"/>
</dbReference>
<keyword evidence="9" id="KW-0862">Zinc</keyword>
<keyword evidence="10" id="KW-1133">Transmembrane helix</keyword>
<dbReference type="PANTHER" id="PTHR45977">
    <property type="entry name" value="TARGET OF ERK KINASE MPK-1"/>
    <property type="match status" value="1"/>
</dbReference>
<organism evidence="15 16">
    <name type="scientific">Thalictrum thalictroides</name>
    <name type="common">Rue-anemone</name>
    <name type="synonym">Anemone thalictroides</name>
    <dbReference type="NCBI Taxonomy" id="46969"/>
    <lineage>
        <taxon>Eukaryota</taxon>
        <taxon>Viridiplantae</taxon>
        <taxon>Streptophyta</taxon>
        <taxon>Embryophyta</taxon>
        <taxon>Tracheophyta</taxon>
        <taxon>Spermatophyta</taxon>
        <taxon>Magnoliopsida</taxon>
        <taxon>Ranunculales</taxon>
        <taxon>Ranunculaceae</taxon>
        <taxon>Thalictroideae</taxon>
        <taxon>Thalictrum</taxon>
    </lineage>
</organism>
<feature type="compositionally biased region" description="Low complexity" evidence="13">
    <location>
        <begin position="120"/>
        <end position="134"/>
    </location>
</feature>
<gene>
    <name evidence="15" type="ORF">FRX31_015195</name>
</gene>
<dbReference type="EC" id="2.3.2.27" evidence="3"/>
<evidence type="ECO:0000256" key="6">
    <source>
        <dbReference type="ARBA" id="ARBA00022723"/>
    </source>
</evidence>
<evidence type="ECO:0000256" key="2">
    <source>
        <dbReference type="ARBA" id="ARBA00004141"/>
    </source>
</evidence>
<keyword evidence="11" id="KW-0472">Membrane</keyword>
<evidence type="ECO:0000256" key="11">
    <source>
        <dbReference type="ARBA" id="ARBA00023136"/>
    </source>
</evidence>
<dbReference type="InterPro" id="IPR001841">
    <property type="entry name" value="Znf_RING"/>
</dbReference>
<keyword evidence="6" id="KW-0479">Metal-binding</keyword>
<dbReference type="GO" id="GO:0016020">
    <property type="term" value="C:membrane"/>
    <property type="evidence" value="ECO:0007669"/>
    <property type="project" value="UniProtKB-SubCell"/>
</dbReference>
<evidence type="ECO:0000256" key="1">
    <source>
        <dbReference type="ARBA" id="ARBA00000900"/>
    </source>
</evidence>
<dbReference type="GO" id="GO:0016567">
    <property type="term" value="P:protein ubiquitination"/>
    <property type="evidence" value="ECO:0007669"/>
    <property type="project" value="TreeGrafter"/>
</dbReference>
<comment type="caution">
    <text evidence="15">The sequence shown here is derived from an EMBL/GenBank/DDBJ whole genome shotgun (WGS) entry which is preliminary data.</text>
</comment>
<dbReference type="GO" id="GO:0006511">
    <property type="term" value="P:ubiquitin-dependent protein catabolic process"/>
    <property type="evidence" value="ECO:0007669"/>
    <property type="project" value="TreeGrafter"/>
</dbReference>
<dbReference type="OrthoDB" id="693546at2759"/>
<keyword evidence="8" id="KW-0833">Ubl conjugation pathway</keyword>
<evidence type="ECO:0000256" key="5">
    <source>
        <dbReference type="ARBA" id="ARBA00022692"/>
    </source>
</evidence>
<sequence>MSNAPVIRSIPPRLSREETTTTFPGTSLGLLAMHRTGRLRQDTRQQITTTQTATVPRFQAPPGTSLGLISMRRTGRLRQDRRQQITTTQTATVPMFQAPPGTSLGLIAMRRTGRLRQDTRQQTAATTQTATTTKMTKKKKETLLGPIRILVLKSEDVCAICLNDMKEGDEVRTLGCDHAYHNKCISKWVKVQANCPYCRFDMYNGRKRKRSSS</sequence>
<proteinExistence type="predicted"/>
<evidence type="ECO:0000256" key="3">
    <source>
        <dbReference type="ARBA" id="ARBA00012483"/>
    </source>
</evidence>
<evidence type="ECO:0000256" key="4">
    <source>
        <dbReference type="ARBA" id="ARBA00022679"/>
    </source>
</evidence>
<dbReference type="InterPro" id="IPR013083">
    <property type="entry name" value="Znf_RING/FYVE/PHD"/>
</dbReference>
<name>A0A7J6WF28_THATH</name>
<dbReference type="GO" id="GO:0008270">
    <property type="term" value="F:zinc ion binding"/>
    <property type="evidence" value="ECO:0007669"/>
    <property type="project" value="UniProtKB-KW"/>
</dbReference>
<feature type="region of interest" description="Disordered" evidence="13">
    <location>
        <begin position="115"/>
        <end position="137"/>
    </location>
</feature>
<keyword evidence="7 12" id="KW-0863">Zinc-finger</keyword>
<dbReference type="PANTHER" id="PTHR45977:SF4">
    <property type="entry name" value="RING-TYPE DOMAIN-CONTAINING PROTEIN"/>
    <property type="match status" value="1"/>
</dbReference>
<accession>A0A7J6WF28</accession>
<reference evidence="15 16" key="1">
    <citation type="submission" date="2020-06" db="EMBL/GenBank/DDBJ databases">
        <title>Transcriptomic and genomic resources for Thalictrum thalictroides and T. hernandezii: Facilitating candidate gene discovery in an emerging model plant lineage.</title>
        <authorList>
            <person name="Arias T."/>
            <person name="Riano-Pachon D.M."/>
            <person name="Di Stilio V.S."/>
        </authorList>
    </citation>
    <scope>NUCLEOTIDE SEQUENCE [LARGE SCALE GENOMIC DNA]</scope>
    <source>
        <strain evidence="16">cv. WT478/WT964</strain>
        <tissue evidence="15">Leaves</tissue>
    </source>
</reference>
<comment type="subcellular location">
    <subcellularLocation>
        <location evidence="2">Membrane</location>
        <topology evidence="2">Multi-pass membrane protein</topology>
    </subcellularLocation>
</comment>
<evidence type="ECO:0000256" key="10">
    <source>
        <dbReference type="ARBA" id="ARBA00022989"/>
    </source>
</evidence>
<dbReference type="Gene3D" id="3.30.40.10">
    <property type="entry name" value="Zinc/RING finger domain, C3HC4 (zinc finger)"/>
    <property type="match status" value="1"/>
</dbReference>
<feature type="domain" description="RING-type" evidence="14">
    <location>
        <begin position="158"/>
        <end position="199"/>
    </location>
</feature>
<evidence type="ECO:0000256" key="13">
    <source>
        <dbReference type="SAM" id="MobiDB-lite"/>
    </source>
</evidence>
<dbReference type="GO" id="GO:0061630">
    <property type="term" value="F:ubiquitin protein ligase activity"/>
    <property type="evidence" value="ECO:0007669"/>
    <property type="project" value="UniProtKB-EC"/>
</dbReference>
<evidence type="ECO:0000256" key="9">
    <source>
        <dbReference type="ARBA" id="ARBA00022833"/>
    </source>
</evidence>
<comment type="catalytic activity">
    <reaction evidence="1">
        <text>S-ubiquitinyl-[E2 ubiquitin-conjugating enzyme]-L-cysteine + [acceptor protein]-L-lysine = [E2 ubiquitin-conjugating enzyme]-L-cysteine + N(6)-ubiquitinyl-[acceptor protein]-L-lysine.</text>
        <dbReference type="EC" id="2.3.2.27"/>
    </reaction>
</comment>
<dbReference type="Proteomes" id="UP000554482">
    <property type="component" value="Unassembled WGS sequence"/>
</dbReference>
<dbReference type="SMART" id="SM00184">
    <property type="entry name" value="RING"/>
    <property type="match status" value="1"/>
</dbReference>
<dbReference type="Pfam" id="PF13639">
    <property type="entry name" value="zf-RING_2"/>
    <property type="match status" value="1"/>
</dbReference>
<keyword evidence="4" id="KW-0808">Transferase</keyword>
<dbReference type="PROSITE" id="PS50089">
    <property type="entry name" value="ZF_RING_2"/>
    <property type="match status" value="1"/>
</dbReference>
<evidence type="ECO:0000256" key="8">
    <source>
        <dbReference type="ARBA" id="ARBA00022786"/>
    </source>
</evidence>
<feature type="region of interest" description="Disordered" evidence="13">
    <location>
        <begin position="43"/>
        <end position="67"/>
    </location>
</feature>
<keyword evidence="16" id="KW-1185">Reference proteome</keyword>
<evidence type="ECO:0000313" key="15">
    <source>
        <dbReference type="EMBL" id="KAF5195220.1"/>
    </source>
</evidence>
<dbReference type="EMBL" id="JABWDY010017631">
    <property type="protein sequence ID" value="KAF5195220.1"/>
    <property type="molecule type" value="Genomic_DNA"/>
</dbReference>
<evidence type="ECO:0000256" key="7">
    <source>
        <dbReference type="ARBA" id="ARBA00022771"/>
    </source>
</evidence>
<protein>
    <recommendedName>
        <fullName evidence="3">RING-type E3 ubiquitin transferase</fullName>
        <ecNumber evidence="3">2.3.2.27</ecNumber>
    </recommendedName>
</protein>
<feature type="compositionally biased region" description="Low complexity" evidence="13">
    <location>
        <begin position="44"/>
        <end position="57"/>
    </location>
</feature>